<reference evidence="3" key="1">
    <citation type="submission" date="2019-01" db="EMBL/GenBank/DDBJ databases">
        <title>Sphingorhabdus lacus sp.nov., isolated from an oligotrophic freshwater lake.</title>
        <authorList>
            <person name="Park M."/>
        </authorList>
    </citation>
    <scope>NUCLEOTIDE SEQUENCE [LARGE SCALE GENOMIC DNA]</scope>
    <source>
        <strain evidence="3">IMCC1753</strain>
    </source>
</reference>
<dbReference type="PANTHER" id="PTHR43844:SF2">
    <property type="entry name" value="SYNTHASE, VITAMIN-B12 INDEPENDENT, PUTATIVE (AFU_ORTHOLOGUE AFUA_3G12060)-RELATED"/>
    <property type="match status" value="1"/>
</dbReference>
<sequence>MAHANRFLTTHVGSLPREDELIEIMFAKEDGLPLDMEAVDARIAEAVQFVVDKQAEAGLDIINDGEQSKPSYATYIKDRLNGFGGTGNSFAFQDIEDFPTTKERVFSDPGRKHRKTPACNAPITVKDMTAVTRDAQALNASLSKHTGKTAFMSAASPGVTALFFRNDYYDSDEDYVFALAEGLRHEYEAIAAHGIILQIDCPDLAMGRHTQFRELDLSGFRDKMALNIEALNRATANIAPEQLRMHMCWGNYPGPHHCDVPFRDIIDLVWRARPHAIQFEAANPRHAHEYAMFEDVKLPEGKVLIPGVIECQSNYIEHPELIAQRIARYAHLVGRDNVMAGADCGFSIHVGSGSVDRNVVWAKMAALAEGAKIASAQFWP</sequence>
<accession>A0A6I6L4F5</accession>
<dbReference type="OrthoDB" id="244285at2"/>
<dbReference type="Pfam" id="PF01717">
    <property type="entry name" value="Meth_synt_2"/>
    <property type="match status" value="1"/>
</dbReference>
<dbReference type="InterPro" id="IPR038071">
    <property type="entry name" value="UROD/MetE-like_sf"/>
</dbReference>
<keyword evidence="3" id="KW-1185">Reference proteome</keyword>
<dbReference type="InterPro" id="IPR002629">
    <property type="entry name" value="Met_Synth_C/arc"/>
</dbReference>
<dbReference type="AlphaFoldDB" id="A0A6I6L4F5"/>
<dbReference type="GO" id="GO:0009086">
    <property type="term" value="P:methionine biosynthetic process"/>
    <property type="evidence" value="ECO:0007669"/>
    <property type="project" value="InterPro"/>
</dbReference>
<dbReference type="CDD" id="cd03311">
    <property type="entry name" value="CIMS_C_terminal_like"/>
    <property type="match status" value="1"/>
</dbReference>
<dbReference type="GO" id="GO:0008270">
    <property type="term" value="F:zinc ion binding"/>
    <property type="evidence" value="ECO:0007669"/>
    <property type="project" value="InterPro"/>
</dbReference>
<dbReference type="EMBL" id="CP035733">
    <property type="protein sequence ID" value="QGY81010.1"/>
    <property type="molecule type" value="Genomic_DNA"/>
</dbReference>
<dbReference type="SUPFAM" id="SSF51726">
    <property type="entry name" value="UROD/MetE-like"/>
    <property type="match status" value="1"/>
</dbReference>
<proteinExistence type="predicted"/>
<dbReference type="RefSeq" id="WP_158900793.1">
    <property type="nucleotide sequence ID" value="NZ_CP035733.1"/>
</dbReference>
<dbReference type="KEGG" id="slaa:EUU25_10495"/>
<gene>
    <name evidence="2" type="ORF">EUU25_10495</name>
</gene>
<dbReference type="Proteomes" id="UP000428803">
    <property type="component" value="Chromosome"/>
</dbReference>
<protein>
    <submittedName>
        <fullName evidence="2">Epoxyalkane--coenzyme M transferase</fullName>
    </submittedName>
</protein>
<organism evidence="2 3">
    <name type="scientific">Sphingorhabdus lacus</name>
    <dbReference type="NCBI Taxonomy" id="392610"/>
    <lineage>
        <taxon>Bacteria</taxon>
        <taxon>Pseudomonadati</taxon>
        <taxon>Pseudomonadota</taxon>
        <taxon>Alphaproteobacteria</taxon>
        <taxon>Sphingomonadales</taxon>
        <taxon>Sphingomonadaceae</taxon>
        <taxon>Sphingorhabdus</taxon>
    </lineage>
</organism>
<dbReference type="Gene3D" id="3.20.20.210">
    <property type="match status" value="1"/>
</dbReference>
<evidence type="ECO:0000313" key="2">
    <source>
        <dbReference type="EMBL" id="QGY81010.1"/>
    </source>
</evidence>
<keyword evidence="2" id="KW-0808">Transferase</keyword>
<evidence type="ECO:0000259" key="1">
    <source>
        <dbReference type="Pfam" id="PF01717"/>
    </source>
</evidence>
<feature type="domain" description="Cobalamin-independent methionine synthase MetE C-terminal/archaeal" evidence="1">
    <location>
        <begin position="7"/>
        <end position="347"/>
    </location>
</feature>
<dbReference type="GO" id="GO:0003871">
    <property type="term" value="F:5-methyltetrahydropteroyltriglutamate-homocysteine S-methyltransferase activity"/>
    <property type="evidence" value="ECO:0007669"/>
    <property type="project" value="InterPro"/>
</dbReference>
<name>A0A6I6L4F5_9SPHN</name>
<dbReference type="PANTHER" id="PTHR43844">
    <property type="entry name" value="METHIONINE SYNTHASE"/>
    <property type="match status" value="1"/>
</dbReference>
<evidence type="ECO:0000313" key="3">
    <source>
        <dbReference type="Proteomes" id="UP000428803"/>
    </source>
</evidence>